<keyword evidence="1" id="KW-0812">Transmembrane</keyword>
<feature type="transmembrane region" description="Helical" evidence="1">
    <location>
        <begin position="102"/>
        <end position="126"/>
    </location>
</feature>
<dbReference type="InterPro" id="IPR019425">
    <property type="entry name" value="7TM_GPCR_serpentine_rcpt_Srt"/>
</dbReference>
<accession>A0AAD4MP76</accession>
<dbReference type="SUPFAM" id="SSF81321">
    <property type="entry name" value="Family A G protein-coupled receptor-like"/>
    <property type="match status" value="1"/>
</dbReference>
<dbReference type="AlphaFoldDB" id="A0AAD4MP76"/>
<evidence type="ECO:0000256" key="1">
    <source>
        <dbReference type="SAM" id="Phobius"/>
    </source>
</evidence>
<evidence type="ECO:0000313" key="2">
    <source>
        <dbReference type="EMBL" id="KAI1702215.1"/>
    </source>
</evidence>
<dbReference type="Proteomes" id="UP001201812">
    <property type="component" value="Unassembled WGS sequence"/>
</dbReference>
<feature type="transmembrane region" description="Helical" evidence="1">
    <location>
        <begin position="193"/>
        <end position="212"/>
    </location>
</feature>
<name>A0AAD4MP76_9BILA</name>
<keyword evidence="1" id="KW-1133">Transmembrane helix</keyword>
<evidence type="ECO:0000313" key="3">
    <source>
        <dbReference type="Proteomes" id="UP001201812"/>
    </source>
</evidence>
<feature type="transmembrane region" description="Helical" evidence="1">
    <location>
        <begin position="74"/>
        <end position="96"/>
    </location>
</feature>
<protein>
    <submittedName>
        <fullName evidence="2">Serpentine type 7TM GPCR chemoreceptor srt domain-containing protein</fullName>
    </submittedName>
</protein>
<keyword evidence="3" id="KW-1185">Reference proteome</keyword>
<dbReference type="EMBL" id="JAKKPZ010000103">
    <property type="protein sequence ID" value="KAI1702215.1"/>
    <property type="molecule type" value="Genomic_DNA"/>
</dbReference>
<organism evidence="2 3">
    <name type="scientific">Ditylenchus destructor</name>
    <dbReference type="NCBI Taxonomy" id="166010"/>
    <lineage>
        <taxon>Eukaryota</taxon>
        <taxon>Metazoa</taxon>
        <taxon>Ecdysozoa</taxon>
        <taxon>Nematoda</taxon>
        <taxon>Chromadorea</taxon>
        <taxon>Rhabditida</taxon>
        <taxon>Tylenchina</taxon>
        <taxon>Tylenchomorpha</taxon>
        <taxon>Sphaerularioidea</taxon>
        <taxon>Anguinidae</taxon>
        <taxon>Anguininae</taxon>
        <taxon>Ditylenchus</taxon>
    </lineage>
</organism>
<feature type="transmembrane region" description="Helical" evidence="1">
    <location>
        <begin position="270"/>
        <end position="291"/>
    </location>
</feature>
<gene>
    <name evidence="2" type="ORF">DdX_15631</name>
</gene>
<reference evidence="2" key="1">
    <citation type="submission" date="2022-01" db="EMBL/GenBank/DDBJ databases">
        <title>Genome Sequence Resource for Two Populations of Ditylenchus destructor, the Migratory Endoparasitic Phytonematode.</title>
        <authorList>
            <person name="Zhang H."/>
            <person name="Lin R."/>
            <person name="Xie B."/>
        </authorList>
    </citation>
    <scope>NUCLEOTIDE SEQUENCE</scope>
    <source>
        <strain evidence="2">BazhouSP</strain>
    </source>
</reference>
<feature type="transmembrane region" description="Helical" evidence="1">
    <location>
        <begin position="138"/>
        <end position="160"/>
    </location>
</feature>
<dbReference type="PANTHER" id="PTHR23021">
    <property type="entry name" value="SERPENTINE RECEPTOR, CLASS T"/>
    <property type="match status" value="1"/>
</dbReference>
<comment type="caution">
    <text evidence="2">The sequence shown here is derived from an EMBL/GenBank/DDBJ whole genome shotgun (WGS) entry which is preliminary data.</text>
</comment>
<sequence length="345" mass="39322">MSVMDLEQNTEEIVWTRTGAPIAERLTIGVAYVILAMIFLILQISILIVFLKYKDYRCNICYRIMTAISIADSTQLLIHVYGGFITIFNTSFSALAEKILGGISNSICITLLPFGFILALNRLMVFKRQGLEPSTEGILFNSLIFLSCLWGFGFLCTYMTPYCGIAFRDYAWNYDETLVWTEKVQFVDEMTTIPMLGGTFVIYLVVLVVLVINRHETRKVTGNQTFQPSYKFLSPVELRLLLQSLVHFLMCASLLLVWHLQFAILPESPYSIAAVNYHWILYNGTNPLLYLSMNSSIRRRVLTLWGKRRPDGFLFTQSGVNTIGDKSTNHLFFSTAQSRPRTAMP</sequence>
<keyword evidence="1" id="KW-0472">Membrane</keyword>
<dbReference type="Pfam" id="PF10321">
    <property type="entry name" value="7TM_GPCR_Srt"/>
    <property type="match status" value="1"/>
</dbReference>
<feature type="transmembrane region" description="Helical" evidence="1">
    <location>
        <begin position="30"/>
        <end position="53"/>
    </location>
</feature>
<proteinExistence type="predicted"/>
<feature type="transmembrane region" description="Helical" evidence="1">
    <location>
        <begin position="240"/>
        <end position="264"/>
    </location>
</feature>